<dbReference type="SUPFAM" id="SSF53474">
    <property type="entry name" value="alpha/beta-Hydrolases"/>
    <property type="match status" value="1"/>
</dbReference>
<dbReference type="Proteomes" id="UP000503162">
    <property type="component" value="Chromosome"/>
</dbReference>
<feature type="domain" description="AB hydrolase-1" evidence="2">
    <location>
        <begin position="29"/>
        <end position="255"/>
    </location>
</feature>
<keyword evidence="4" id="KW-1185">Reference proteome</keyword>
<sequence>MSCLCIQRHRVPGVHGELSVQIQGDLQDPVVLMGHSILTSSALWESQAVQLLAQGYCVVRVDATGHGASAAPMAAVTMNGLAADAVAVLDALGIERAHYVGLSLGGMSGFGLGIHHADRVISLVLCAARADAPPEVAAPWSERIEQALQSNSCQPLARATVQRWFGDRYLDTHPEVAQTFRQLAAHTTVSGFIGCARAIQGLDYLPRVHTIAAPTTLIVGARDGVLPEAMRDIQARMPRASLDVIADAGHLPNIEQARAFNESLLRHFRRHGH</sequence>
<protein>
    <submittedName>
        <fullName evidence="3">Alpha/beta fold hydrolase</fullName>
    </submittedName>
</protein>
<organism evidence="3 4">
    <name type="scientific">Hydrogenophaga crocea</name>
    <dbReference type="NCBI Taxonomy" id="2716225"/>
    <lineage>
        <taxon>Bacteria</taxon>
        <taxon>Pseudomonadati</taxon>
        <taxon>Pseudomonadota</taxon>
        <taxon>Betaproteobacteria</taxon>
        <taxon>Burkholderiales</taxon>
        <taxon>Comamonadaceae</taxon>
        <taxon>Hydrogenophaga</taxon>
    </lineage>
</organism>
<evidence type="ECO:0000313" key="3">
    <source>
        <dbReference type="EMBL" id="QIM53963.1"/>
    </source>
</evidence>
<dbReference type="PANTHER" id="PTHR43798:SF31">
    <property type="entry name" value="AB HYDROLASE SUPERFAMILY PROTEIN YCLE"/>
    <property type="match status" value="1"/>
</dbReference>
<dbReference type="InterPro" id="IPR029058">
    <property type="entry name" value="AB_hydrolase_fold"/>
</dbReference>
<dbReference type="InterPro" id="IPR050266">
    <property type="entry name" value="AB_hydrolase_sf"/>
</dbReference>
<dbReference type="Pfam" id="PF00561">
    <property type="entry name" value="Abhydrolase_1"/>
    <property type="match status" value="1"/>
</dbReference>
<evidence type="ECO:0000313" key="4">
    <source>
        <dbReference type="Proteomes" id="UP000503162"/>
    </source>
</evidence>
<keyword evidence="1 3" id="KW-0378">Hydrolase</keyword>
<dbReference type="InterPro" id="IPR000073">
    <property type="entry name" value="AB_hydrolase_1"/>
</dbReference>
<evidence type="ECO:0000256" key="1">
    <source>
        <dbReference type="ARBA" id="ARBA00022801"/>
    </source>
</evidence>
<dbReference type="KEGG" id="hcz:G9Q37_18255"/>
<dbReference type="AlphaFoldDB" id="A0A6G8ILI9"/>
<gene>
    <name evidence="3" type="ORF">G9Q37_18255</name>
</gene>
<dbReference type="GO" id="GO:0016787">
    <property type="term" value="F:hydrolase activity"/>
    <property type="evidence" value="ECO:0007669"/>
    <property type="project" value="UniProtKB-KW"/>
</dbReference>
<accession>A0A6G8ILI9</accession>
<dbReference type="Gene3D" id="3.40.50.1820">
    <property type="entry name" value="alpha/beta hydrolase"/>
    <property type="match status" value="1"/>
</dbReference>
<evidence type="ECO:0000259" key="2">
    <source>
        <dbReference type="Pfam" id="PF00561"/>
    </source>
</evidence>
<dbReference type="PANTHER" id="PTHR43798">
    <property type="entry name" value="MONOACYLGLYCEROL LIPASE"/>
    <property type="match status" value="1"/>
</dbReference>
<dbReference type="PRINTS" id="PR00111">
    <property type="entry name" value="ABHYDROLASE"/>
</dbReference>
<name>A0A6G8ILI9_9BURK</name>
<dbReference type="EMBL" id="CP049989">
    <property type="protein sequence ID" value="QIM53963.1"/>
    <property type="molecule type" value="Genomic_DNA"/>
</dbReference>
<reference evidence="3 4" key="1">
    <citation type="submission" date="2020-03" db="EMBL/GenBank/DDBJ databases">
        <title>Hydrogenophaga sp. nov. isolated from cyanobacterial mat.</title>
        <authorList>
            <person name="Thorat V."/>
            <person name="Kirdat K."/>
            <person name="Tiwarekar B."/>
            <person name="Costa E.D."/>
            <person name="Yadav A."/>
        </authorList>
    </citation>
    <scope>NUCLEOTIDE SEQUENCE [LARGE SCALE GENOMIC DNA]</scope>
    <source>
        <strain evidence="3 4">BA0156</strain>
    </source>
</reference>
<dbReference type="RefSeq" id="WP_166229480.1">
    <property type="nucleotide sequence ID" value="NZ_CP049989.1"/>
</dbReference>
<proteinExistence type="predicted"/>
<dbReference type="GO" id="GO:0016020">
    <property type="term" value="C:membrane"/>
    <property type="evidence" value="ECO:0007669"/>
    <property type="project" value="TreeGrafter"/>
</dbReference>